<proteinExistence type="predicted"/>
<reference evidence="3 4" key="1">
    <citation type="journal article" date="2016" name="Antonie Van Leeuwenhoek">
        <title>Dongia soli sp. nov., isolated from soil from Dokdo, Korea.</title>
        <authorList>
            <person name="Kim D.U."/>
            <person name="Lee H."/>
            <person name="Kim H."/>
            <person name="Kim S.G."/>
            <person name="Ka J.O."/>
        </authorList>
    </citation>
    <scope>NUCLEOTIDE SEQUENCE [LARGE SCALE GENOMIC DNA]</scope>
    <source>
        <strain evidence="3 4">D78</strain>
    </source>
</reference>
<dbReference type="Pfam" id="PF01554">
    <property type="entry name" value="MatE"/>
    <property type="match status" value="2"/>
</dbReference>
<feature type="transmembrane region" description="Helical" evidence="2">
    <location>
        <begin position="440"/>
        <end position="458"/>
    </location>
</feature>
<feature type="transmembrane region" description="Helical" evidence="2">
    <location>
        <begin position="23"/>
        <end position="43"/>
    </location>
</feature>
<dbReference type="CDD" id="cd13131">
    <property type="entry name" value="MATE_NorM_like"/>
    <property type="match status" value="1"/>
</dbReference>
<keyword evidence="2" id="KW-0472">Membrane</keyword>
<dbReference type="RefSeq" id="WP_320509291.1">
    <property type="nucleotide sequence ID" value="NZ_JAXCLW010000004.1"/>
</dbReference>
<dbReference type="InterPro" id="IPR050222">
    <property type="entry name" value="MATE_MdtK"/>
</dbReference>
<evidence type="ECO:0000313" key="4">
    <source>
        <dbReference type="Proteomes" id="UP001279642"/>
    </source>
</evidence>
<feature type="transmembrane region" description="Helical" evidence="2">
    <location>
        <begin position="412"/>
        <end position="434"/>
    </location>
</feature>
<feature type="transmembrane region" description="Helical" evidence="2">
    <location>
        <begin position="145"/>
        <end position="165"/>
    </location>
</feature>
<keyword evidence="2" id="KW-0812">Transmembrane</keyword>
<dbReference type="EMBL" id="JAXCLW010000004">
    <property type="protein sequence ID" value="MDY0884223.1"/>
    <property type="molecule type" value="Genomic_DNA"/>
</dbReference>
<keyword evidence="4" id="KW-1185">Reference proteome</keyword>
<gene>
    <name evidence="3" type="ORF">SMD27_15365</name>
</gene>
<sequence length="476" mass="50387">MASAAQPNRDPADRRGSWRRGTWIQEVLATMGLAAPIAAGLLAEMGMSVADYVMAGRLGASDLAAAGLGVQMLFAFHLLPMGAIGSVSALGAQAHGAGNAAMVSRVVRQGLRFATCLAVPACLIILAVAPLLRLSGHYEDEIVDWIGALLLFGMPSIPAVLWFTVLRNYVTVLGRPVIVTSIILCALPLTLIGNYVTMYGAFGFPAMGVAGIGLTMSVVQWLQLACLVVYINRNGVLRAYHVFSDLLHNDNAIFIDLWRVGWPIAAGYAFEAGLFVASTILMGEFGVATLAAHNAVINLTSISFMIPYSISQAATVRVGYAIGRGAARDARRSGYIAICLSMIWMLFAAMTLSFAPQTLLSFYMDVNDPANAAAVAMGLMLMPIAALFQLVDGLQVATIGSLRGLKDTKIPMILCGCGYWAAGLGSGYLLAFNFGFAGPGLWWGLAIGLVVSAALLFLRWKQMAHRYVAGIATVPA</sequence>
<feature type="transmembrane region" description="Helical" evidence="2">
    <location>
        <begin position="63"/>
        <end position="90"/>
    </location>
</feature>
<evidence type="ECO:0000256" key="1">
    <source>
        <dbReference type="ARBA" id="ARBA00022448"/>
    </source>
</evidence>
<accession>A0ABU5EFI9</accession>
<dbReference type="InterPro" id="IPR002528">
    <property type="entry name" value="MATE_fam"/>
</dbReference>
<protein>
    <submittedName>
        <fullName evidence="3">MATE family efflux transporter</fullName>
    </submittedName>
</protein>
<evidence type="ECO:0000313" key="3">
    <source>
        <dbReference type="EMBL" id="MDY0884223.1"/>
    </source>
</evidence>
<evidence type="ECO:0000256" key="2">
    <source>
        <dbReference type="SAM" id="Phobius"/>
    </source>
</evidence>
<feature type="transmembrane region" description="Helical" evidence="2">
    <location>
        <begin position="202"/>
        <end position="231"/>
    </location>
</feature>
<feature type="transmembrane region" description="Helical" evidence="2">
    <location>
        <begin position="111"/>
        <end position="133"/>
    </location>
</feature>
<dbReference type="NCBIfam" id="TIGR00797">
    <property type="entry name" value="matE"/>
    <property type="match status" value="1"/>
</dbReference>
<keyword evidence="2" id="KW-1133">Transmembrane helix</keyword>
<name>A0ABU5EFI9_9PROT</name>
<dbReference type="PANTHER" id="PTHR43298:SF2">
    <property type="entry name" value="FMN_FAD EXPORTER YEEO-RELATED"/>
    <property type="match status" value="1"/>
</dbReference>
<comment type="caution">
    <text evidence="3">The sequence shown here is derived from an EMBL/GenBank/DDBJ whole genome shotgun (WGS) entry which is preliminary data.</text>
</comment>
<dbReference type="Proteomes" id="UP001279642">
    <property type="component" value="Unassembled WGS sequence"/>
</dbReference>
<feature type="transmembrane region" description="Helical" evidence="2">
    <location>
        <begin position="177"/>
        <end position="196"/>
    </location>
</feature>
<organism evidence="3 4">
    <name type="scientific">Dongia soli</name>
    <dbReference type="NCBI Taxonomy" id="600628"/>
    <lineage>
        <taxon>Bacteria</taxon>
        <taxon>Pseudomonadati</taxon>
        <taxon>Pseudomonadota</taxon>
        <taxon>Alphaproteobacteria</taxon>
        <taxon>Rhodospirillales</taxon>
        <taxon>Dongiaceae</taxon>
        <taxon>Dongia</taxon>
    </lineage>
</organism>
<dbReference type="PANTHER" id="PTHR43298">
    <property type="entry name" value="MULTIDRUG RESISTANCE PROTEIN NORM-RELATED"/>
    <property type="match status" value="1"/>
</dbReference>
<keyword evidence="1" id="KW-0813">Transport</keyword>
<feature type="transmembrane region" description="Helical" evidence="2">
    <location>
        <begin position="372"/>
        <end position="391"/>
    </location>
</feature>
<feature type="transmembrane region" description="Helical" evidence="2">
    <location>
        <begin position="334"/>
        <end position="352"/>
    </location>
</feature>